<feature type="compositionally biased region" description="Basic residues" evidence="1">
    <location>
        <begin position="261"/>
        <end position="272"/>
    </location>
</feature>
<feature type="region of interest" description="Disordered" evidence="1">
    <location>
        <begin position="12"/>
        <end position="84"/>
    </location>
</feature>
<feature type="non-terminal residue" evidence="2">
    <location>
        <position position="328"/>
    </location>
</feature>
<comment type="caution">
    <text evidence="2">The sequence shown here is derived from an EMBL/GenBank/DDBJ whole genome shotgun (WGS) entry which is preliminary data.</text>
</comment>
<feature type="compositionally biased region" description="Basic residues" evidence="1">
    <location>
        <begin position="30"/>
        <end position="42"/>
    </location>
</feature>
<dbReference type="EMBL" id="QOKY01000202">
    <property type="protein sequence ID" value="RMZ52626.1"/>
    <property type="molecule type" value="Genomic_DNA"/>
</dbReference>
<organism evidence="2 3">
    <name type="scientific">Auxenochlorella protothecoides</name>
    <name type="common">Green microalga</name>
    <name type="synonym">Chlorella protothecoides</name>
    <dbReference type="NCBI Taxonomy" id="3075"/>
    <lineage>
        <taxon>Eukaryota</taxon>
        <taxon>Viridiplantae</taxon>
        <taxon>Chlorophyta</taxon>
        <taxon>core chlorophytes</taxon>
        <taxon>Trebouxiophyceae</taxon>
        <taxon>Chlorellales</taxon>
        <taxon>Chlorellaceae</taxon>
        <taxon>Auxenochlorella</taxon>
    </lineage>
</organism>
<accession>A0A3M7KU29</accession>
<reference evidence="3" key="1">
    <citation type="journal article" date="2018" name="Algal Res.">
        <title>Characterization of plant carbon substrate utilization by Auxenochlorella protothecoides.</title>
        <authorList>
            <person name="Vogler B.W."/>
            <person name="Starkenburg S.R."/>
            <person name="Sudasinghe N."/>
            <person name="Schambach J.Y."/>
            <person name="Rollin J.A."/>
            <person name="Pattathil S."/>
            <person name="Barry A.N."/>
        </authorList>
    </citation>
    <scope>NUCLEOTIDE SEQUENCE [LARGE SCALE GENOMIC DNA]</scope>
    <source>
        <strain evidence="3">UTEX 25</strain>
    </source>
</reference>
<feature type="region of interest" description="Disordered" evidence="1">
    <location>
        <begin position="181"/>
        <end position="202"/>
    </location>
</feature>
<dbReference type="Proteomes" id="UP000279271">
    <property type="component" value="Unassembled WGS sequence"/>
</dbReference>
<protein>
    <submittedName>
        <fullName evidence="2">Uncharacterized protein</fullName>
    </submittedName>
</protein>
<proteinExistence type="predicted"/>
<sequence>VCQPWRAPILALPPHPLPGGLLEVPEATHHPRHPARVVRHHGQGPGGEPGPHRLGSPAPGLSGRAGPAGRQRLHRGHQPGVRCGDRRHQQALAAHRRWGPEPARGVGAVPGPGRRRAGHLRPLFWPGHRQAVRHGLGPGHGVQRPPPAPEAICGLRLPHHCLCPRFPPELWRVPGGARRPGPALRLEPRHHAAHPPAPLPPPEHGVQVHDGVCRGVCHGHRHHQGPSRHRGGQGQQHPDLCHAAGHAARGLARLGAAAGQLRRRRAGRRRQPRRAECAAGRAGARPAGGRTDLADGAHGGDAGRRHRLLPLRVVPVLRGVPAAALHLT</sequence>
<feature type="compositionally biased region" description="Basic residues" evidence="1">
    <location>
        <begin position="217"/>
        <end position="231"/>
    </location>
</feature>
<gene>
    <name evidence="2" type="ORF">APUTEX25_000745</name>
</gene>
<feature type="region of interest" description="Disordered" evidence="1">
    <location>
        <begin position="217"/>
        <end position="238"/>
    </location>
</feature>
<feature type="region of interest" description="Disordered" evidence="1">
    <location>
        <begin position="257"/>
        <end position="303"/>
    </location>
</feature>
<evidence type="ECO:0000313" key="3">
    <source>
        <dbReference type="Proteomes" id="UP000279271"/>
    </source>
</evidence>
<name>A0A3M7KU29_AUXPR</name>
<evidence type="ECO:0000313" key="2">
    <source>
        <dbReference type="EMBL" id="RMZ52626.1"/>
    </source>
</evidence>
<evidence type="ECO:0000256" key="1">
    <source>
        <dbReference type="SAM" id="MobiDB-lite"/>
    </source>
</evidence>
<feature type="non-terminal residue" evidence="2">
    <location>
        <position position="1"/>
    </location>
</feature>
<feature type="compositionally biased region" description="Low complexity" evidence="1">
    <location>
        <begin position="277"/>
        <end position="296"/>
    </location>
</feature>
<dbReference type="AlphaFoldDB" id="A0A3M7KU29"/>